<keyword evidence="7" id="KW-1133">Transmembrane helix</keyword>
<sequence length="335" mass="37672">MLCILFIEWYNKQEVLPKMAMFSLLLICICTVEVILGSATPITPSAYAKVLKQGFSTNYFNTLNFDNVYDKQNVKDVYAKGFRNLRIPCTANLEGLNMTVFLTNLETVVDDCLDVGVTPVISWVYTEMEGNATAANQLDYLQWWTDVASQLKDKDYGLSFSLFADWTEAAVKIIRNSGGNNKNRVIMLASPIKDDDYVMVETKTYASGPQNQYEDEKCSGSPPRCWEDDGIKIGKVIVDKNIDDATNNKTTSGLPVYWGSWSAVDNKSGTLNQTEVIDFCKYFVNALKTESIPWSLNSLDLFYDTSKSAWLTGLQTVKDQQFNMSFILDAIVTNL</sequence>
<keyword evidence="7" id="KW-0812">Transmembrane</keyword>
<dbReference type="SUPFAM" id="SSF51445">
    <property type="entry name" value="(Trans)glycosidases"/>
    <property type="match status" value="1"/>
</dbReference>
<evidence type="ECO:0000256" key="3">
    <source>
        <dbReference type="ARBA" id="ARBA00023277"/>
    </source>
</evidence>
<evidence type="ECO:0000259" key="8">
    <source>
        <dbReference type="Pfam" id="PF00150"/>
    </source>
</evidence>
<keyword evidence="3" id="KW-0119">Carbohydrate metabolism</keyword>
<organism evidence="9 10">
    <name type="scientific">Mytilus edulis</name>
    <name type="common">Blue mussel</name>
    <dbReference type="NCBI Taxonomy" id="6550"/>
    <lineage>
        <taxon>Eukaryota</taxon>
        <taxon>Metazoa</taxon>
        <taxon>Spiralia</taxon>
        <taxon>Lophotrochozoa</taxon>
        <taxon>Mollusca</taxon>
        <taxon>Bivalvia</taxon>
        <taxon>Autobranchia</taxon>
        <taxon>Pteriomorphia</taxon>
        <taxon>Mytilida</taxon>
        <taxon>Mytiloidea</taxon>
        <taxon>Mytilidae</taxon>
        <taxon>Mytilinae</taxon>
        <taxon>Mytilus</taxon>
    </lineage>
</organism>
<dbReference type="AlphaFoldDB" id="A0A8S3R2E8"/>
<keyword evidence="5" id="KW-0624">Polysaccharide degradation</keyword>
<accession>A0A8S3R2E8</accession>
<evidence type="ECO:0000256" key="1">
    <source>
        <dbReference type="ARBA" id="ARBA00005641"/>
    </source>
</evidence>
<reference evidence="9" key="1">
    <citation type="submission" date="2021-03" db="EMBL/GenBank/DDBJ databases">
        <authorList>
            <person name="Bekaert M."/>
        </authorList>
    </citation>
    <scope>NUCLEOTIDE SEQUENCE</scope>
</reference>
<feature type="transmembrane region" description="Helical" evidence="7">
    <location>
        <begin position="20"/>
        <end position="42"/>
    </location>
</feature>
<dbReference type="Gene3D" id="3.20.20.80">
    <property type="entry name" value="Glycosidases"/>
    <property type="match status" value="1"/>
</dbReference>
<gene>
    <name evidence="9" type="ORF">MEDL_16585</name>
</gene>
<evidence type="ECO:0000256" key="7">
    <source>
        <dbReference type="SAM" id="Phobius"/>
    </source>
</evidence>
<evidence type="ECO:0000256" key="6">
    <source>
        <dbReference type="RuleBase" id="RU361153"/>
    </source>
</evidence>
<dbReference type="InterPro" id="IPR001547">
    <property type="entry name" value="Glyco_hydro_5"/>
</dbReference>
<dbReference type="OrthoDB" id="412536at2759"/>
<evidence type="ECO:0000256" key="2">
    <source>
        <dbReference type="ARBA" id="ARBA00022801"/>
    </source>
</evidence>
<dbReference type="EMBL" id="CAJPWZ010000873">
    <property type="protein sequence ID" value="CAG2201978.1"/>
    <property type="molecule type" value="Genomic_DNA"/>
</dbReference>
<dbReference type="InterPro" id="IPR017853">
    <property type="entry name" value="GH"/>
</dbReference>
<feature type="domain" description="Glycoside hydrolase family 5" evidence="8">
    <location>
        <begin position="53"/>
        <end position="297"/>
    </location>
</feature>
<comment type="caution">
    <text evidence="9">The sequence shown here is derived from an EMBL/GenBank/DDBJ whole genome shotgun (WGS) entry which is preliminary data.</text>
</comment>
<keyword evidence="7" id="KW-0472">Membrane</keyword>
<dbReference type="GO" id="GO:0005576">
    <property type="term" value="C:extracellular region"/>
    <property type="evidence" value="ECO:0007669"/>
    <property type="project" value="TreeGrafter"/>
</dbReference>
<dbReference type="InterPro" id="IPR050386">
    <property type="entry name" value="Glycosyl_hydrolase_5"/>
</dbReference>
<dbReference type="Proteomes" id="UP000683360">
    <property type="component" value="Unassembled WGS sequence"/>
</dbReference>
<evidence type="ECO:0000313" key="10">
    <source>
        <dbReference type="Proteomes" id="UP000683360"/>
    </source>
</evidence>
<dbReference type="PANTHER" id="PTHR31297">
    <property type="entry name" value="GLUCAN ENDO-1,6-BETA-GLUCOSIDASE B"/>
    <property type="match status" value="1"/>
</dbReference>
<evidence type="ECO:0000256" key="5">
    <source>
        <dbReference type="ARBA" id="ARBA00023326"/>
    </source>
</evidence>
<keyword evidence="4 6" id="KW-0326">Glycosidase</keyword>
<evidence type="ECO:0000256" key="4">
    <source>
        <dbReference type="ARBA" id="ARBA00023295"/>
    </source>
</evidence>
<dbReference type="PANTHER" id="PTHR31297:SF41">
    <property type="entry name" value="ENDOGLUCANASE, PUTATIVE (AFU_ORTHOLOGUE AFUA_5G01830)-RELATED"/>
    <property type="match status" value="1"/>
</dbReference>
<comment type="similarity">
    <text evidence="1 6">Belongs to the glycosyl hydrolase 5 (cellulase A) family.</text>
</comment>
<dbReference type="Pfam" id="PF00150">
    <property type="entry name" value="Cellulase"/>
    <property type="match status" value="1"/>
</dbReference>
<keyword evidence="2 6" id="KW-0378">Hydrolase</keyword>
<name>A0A8S3R2E8_MYTED</name>
<protein>
    <recommendedName>
        <fullName evidence="8">Glycoside hydrolase family 5 domain-containing protein</fullName>
    </recommendedName>
</protein>
<dbReference type="GO" id="GO:0009251">
    <property type="term" value="P:glucan catabolic process"/>
    <property type="evidence" value="ECO:0007669"/>
    <property type="project" value="TreeGrafter"/>
</dbReference>
<proteinExistence type="inferred from homology"/>
<dbReference type="GO" id="GO:0008422">
    <property type="term" value="F:beta-glucosidase activity"/>
    <property type="evidence" value="ECO:0007669"/>
    <property type="project" value="TreeGrafter"/>
</dbReference>
<evidence type="ECO:0000313" key="9">
    <source>
        <dbReference type="EMBL" id="CAG2201978.1"/>
    </source>
</evidence>
<dbReference type="GO" id="GO:0009986">
    <property type="term" value="C:cell surface"/>
    <property type="evidence" value="ECO:0007669"/>
    <property type="project" value="TreeGrafter"/>
</dbReference>
<keyword evidence="10" id="KW-1185">Reference proteome</keyword>